<proteinExistence type="predicted"/>
<dbReference type="EMBL" id="CM037627">
    <property type="protein sequence ID" value="KAH7989874.1"/>
    <property type="molecule type" value="Genomic_DNA"/>
</dbReference>
<dbReference type="Proteomes" id="UP000827872">
    <property type="component" value="Linkage Group LG14"/>
</dbReference>
<name>A0ACB8EC00_9SAUR</name>
<evidence type="ECO:0000313" key="1">
    <source>
        <dbReference type="EMBL" id="KAH7989874.1"/>
    </source>
</evidence>
<reference evidence="1" key="1">
    <citation type="submission" date="2021-08" db="EMBL/GenBank/DDBJ databases">
        <title>The first chromosome-level gecko genome reveals the dynamic sex chromosomes of Neotropical dwarf geckos (Sphaerodactylidae: Sphaerodactylus).</title>
        <authorList>
            <person name="Pinto B.J."/>
            <person name="Keating S.E."/>
            <person name="Gamble T."/>
        </authorList>
    </citation>
    <scope>NUCLEOTIDE SEQUENCE</scope>
    <source>
        <strain evidence="1">TG3544</strain>
    </source>
</reference>
<comment type="caution">
    <text evidence="1">The sequence shown here is derived from an EMBL/GenBank/DDBJ whole genome shotgun (WGS) entry which is preliminary data.</text>
</comment>
<gene>
    <name evidence="1" type="ORF">K3G42_015733</name>
</gene>
<protein>
    <submittedName>
        <fullName evidence="1">Uncharacterized protein</fullName>
    </submittedName>
</protein>
<sequence length="111" mass="12340">MGRIRIVVGLCFDKDAGLLYPAFLGPKLHSLARLCVFSSRDSPKKPERPDWFGQLFGTPAPVQGGLWWLRHLSRVNCGQDPPPPPKTALRSTLAKCSAPQPDTWRAVVFLM</sequence>
<evidence type="ECO:0000313" key="2">
    <source>
        <dbReference type="Proteomes" id="UP000827872"/>
    </source>
</evidence>
<organism evidence="1 2">
    <name type="scientific">Sphaerodactylus townsendi</name>
    <dbReference type="NCBI Taxonomy" id="933632"/>
    <lineage>
        <taxon>Eukaryota</taxon>
        <taxon>Metazoa</taxon>
        <taxon>Chordata</taxon>
        <taxon>Craniata</taxon>
        <taxon>Vertebrata</taxon>
        <taxon>Euteleostomi</taxon>
        <taxon>Lepidosauria</taxon>
        <taxon>Squamata</taxon>
        <taxon>Bifurcata</taxon>
        <taxon>Gekkota</taxon>
        <taxon>Sphaerodactylidae</taxon>
        <taxon>Sphaerodactylus</taxon>
    </lineage>
</organism>
<accession>A0ACB8EC00</accession>
<keyword evidence="2" id="KW-1185">Reference proteome</keyword>